<reference evidence="2 3" key="1">
    <citation type="journal article" date="2013" name="Curr. Biol.">
        <title>The Genome of the Foraminiferan Reticulomyxa filosa.</title>
        <authorList>
            <person name="Glockner G."/>
            <person name="Hulsmann N."/>
            <person name="Schleicher M."/>
            <person name="Noegel A.A."/>
            <person name="Eichinger L."/>
            <person name="Gallinger C."/>
            <person name="Pawlowski J."/>
            <person name="Sierra R."/>
            <person name="Euteneuer U."/>
            <person name="Pillet L."/>
            <person name="Moustafa A."/>
            <person name="Platzer M."/>
            <person name="Groth M."/>
            <person name="Szafranski K."/>
            <person name="Schliwa M."/>
        </authorList>
    </citation>
    <scope>NUCLEOTIDE SEQUENCE [LARGE SCALE GENOMIC DNA]</scope>
</reference>
<evidence type="ECO:0000256" key="1">
    <source>
        <dbReference type="SAM" id="MobiDB-lite"/>
    </source>
</evidence>
<feature type="region of interest" description="Disordered" evidence="1">
    <location>
        <begin position="207"/>
        <end position="226"/>
    </location>
</feature>
<name>X6LN52_RETFI</name>
<organism evidence="2 3">
    <name type="scientific">Reticulomyxa filosa</name>
    <dbReference type="NCBI Taxonomy" id="46433"/>
    <lineage>
        <taxon>Eukaryota</taxon>
        <taxon>Sar</taxon>
        <taxon>Rhizaria</taxon>
        <taxon>Retaria</taxon>
        <taxon>Foraminifera</taxon>
        <taxon>Monothalamids</taxon>
        <taxon>Reticulomyxidae</taxon>
        <taxon>Reticulomyxa</taxon>
    </lineage>
</organism>
<accession>X6LN52</accession>
<evidence type="ECO:0000313" key="3">
    <source>
        <dbReference type="Proteomes" id="UP000023152"/>
    </source>
</evidence>
<feature type="non-terminal residue" evidence="2">
    <location>
        <position position="226"/>
    </location>
</feature>
<dbReference type="EMBL" id="ASPP01034879">
    <property type="protein sequence ID" value="ETO02801.1"/>
    <property type="molecule type" value="Genomic_DNA"/>
</dbReference>
<comment type="caution">
    <text evidence="2">The sequence shown here is derived from an EMBL/GenBank/DDBJ whole genome shotgun (WGS) entry which is preliminary data.</text>
</comment>
<keyword evidence="3" id="KW-1185">Reference proteome</keyword>
<dbReference type="AlphaFoldDB" id="X6LN52"/>
<proteinExistence type="predicted"/>
<dbReference type="Proteomes" id="UP000023152">
    <property type="component" value="Unassembled WGS sequence"/>
</dbReference>
<evidence type="ECO:0000313" key="2">
    <source>
        <dbReference type="EMBL" id="ETO02801.1"/>
    </source>
</evidence>
<gene>
    <name evidence="2" type="ORF">RFI_34612</name>
</gene>
<protein>
    <submittedName>
        <fullName evidence="2">Uncharacterized protein</fullName>
    </submittedName>
</protein>
<sequence>MAIDLFETLIKCKDQIKVLIENQNFNDEKNFENTLSILSKSKCQKDQDLVTSLRPVNHIMQEKLWKCPLEDMANLAKSILSLHSNGQDFVTMIKKCCDIDLSTISTLVDEADKIRTGKSLKQLKEATQYGEWLFARKKQKELILKMGNATWYREEIGENIDRVLLGAGKEELKDIETVIQQFEECKEINSYRIEFWKKGGRIDIENDIENDEKGGSQNDNAFLKLP</sequence>